<dbReference type="GO" id="GO:0005737">
    <property type="term" value="C:cytoplasm"/>
    <property type="evidence" value="ECO:0007669"/>
    <property type="project" value="UniProtKB-SubCell"/>
</dbReference>
<keyword evidence="7" id="KW-0963">Cytoplasm</keyword>
<dbReference type="GO" id="GO:0006559">
    <property type="term" value="P:L-phenylalanine catabolic process"/>
    <property type="evidence" value="ECO:0007669"/>
    <property type="project" value="UniProtKB-KW"/>
</dbReference>
<comment type="catalytic activity">
    <reaction evidence="11">
        <text>L-phenylalanine = (E)-cinnamate + NH4(+)</text>
        <dbReference type="Rhea" id="RHEA:21384"/>
        <dbReference type="ChEBI" id="CHEBI:15669"/>
        <dbReference type="ChEBI" id="CHEBI:28938"/>
        <dbReference type="ChEBI" id="CHEBI:58095"/>
        <dbReference type="EC" id="4.3.1.24"/>
    </reaction>
</comment>
<dbReference type="InterPro" id="IPR023144">
    <property type="entry name" value="Phe_NH3-lyase_shielding_dom_sf"/>
</dbReference>
<evidence type="ECO:0000256" key="5">
    <source>
        <dbReference type="ARBA" id="ARBA00011881"/>
    </source>
</evidence>
<dbReference type="InterPro" id="IPR001106">
    <property type="entry name" value="Aromatic_Lyase"/>
</dbReference>
<keyword evidence="14" id="KW-1185">Reference proteome</keyword>
<comment type="function">
    <text evidence="1">This is a key enzyme of plant metabolism catalyzing the first reaction in the biosynthesis from L-phenylalanine of a wide variety of natural products based on the phenylpropane skeleton.</text>
</comment>
<evidence type="ECO:0000256" key="8">
    <source>
        <dbReference type="ARBA" id="ARBA00023051"/>
    </source>
</evidence>
<evidence type="ECO:0000313" key="13">
    <source>
        <dbReference type="EnsemblPlants" id="KEH39357"/>
    </source>
</evidence>
<dbReference type="EMBL" id="CM001218">
    <property type="protein sequence ID" value="KEH39357.1"/>
    <property type="molecule type" value="Genomic_DNA"/>
</dbReference>
<keyword evidence="8" id="KW-0587">Phenylpropanoid metabolism</keyword>
<dbReference type="Gene3D" id="1.10.274.20">
    <property type="entry name" value="Phenylalanine ammonia-lyase 1, domain 3"/>
    <property type="match status" value="1"/>
</dbReference>
<evidence type="ECO:0000256" key="2">
    <source>
        <dbReference type="ARBA" id="ARBA00004496"/>
    </source>
</evidence>
<dbReference type="HOGENOM" id="CLU_1436422_0_0_1"/>
<evidence type="ECO:0000313" key="12">
    <source>
        <dbReference type="EMBL" id="KEH39357.1"/>
    </source>
</evidence>
<dbReference type="PANTHER" id="PTHR10362">
    <property type="entry name" value="HISTIDINE AMMONIA-LYASE"/>
    <property type="match status" value="1"/>
</dbReference>
<evidence type="ECO:0000313" key="14">
    <source>
        <dbReference type="Proteomes" id="UP000002051"/>
    </source>
</evidence>
<dbReference type="GO" id="GO:0009800">
    <property type="term" value="P:cinnamic acid biosynthetic process"/>
    <property type="evidence" value="ECO:0007669"/>
    <property type="project" value="UniProtKB-UniPathway"/>
</dbReference>
<dbReference type="STRING" id="3880.A0A072VC85"/>
<gene>
    <name evidence="12" type="ordered locus">MTR_2g095010</name>
</gene>
<evidence type="ECO:0000256" key="11">
    <source>
        <dbReference type="ARBA" id="ARBA00023537"/>
    </source>
</evidence>
<protein>
    <recommendedName>
        <fullName evidence="6">phenylalanine ammonia-lyase</fullName>
        <ecNumber evidence="6">4.3.1.24</ecNumber>
    </recommendedName>
</protein>
<comment type="subunit">
    <text evidence="5">Homotetramer.</text>
</comment>
<keyword evidence="10" id="KW-0456">Lyase</keyword>
<evidence type="ECO:0000256" key="10">
    <source>
        <dbReference type="ARBA" id="ARBA00023239"/>
    </source>
</evidence>
<name>A0A072VC85_MEDTR</name>
<comment type="similarity">
    <text evidence="4">Belongs to the PAL/histidase family.</text>
</comment>
<dbReference type="PaxDb" id="3880-AES62445"/>
<comment type="subcellular location">
    <subcellularLocation>
        <location evidence="2">Cytoplasm</location>
    </subcellularLocation>
</comment>
<dbReference type="UniPathway" id="UPA00713">
    <property type="reaction ID" value="UER00725"/>
</dbReference>
<dbReference type="GO" id="GO:0045548">
    <property type="term" value="F:phenylalanine ammonia-lyase activity"/>
    <property type="evidence" value="ECO:0007669"/>
    <property type="project" value="UniProtKB-EC"/>
</dbReference>
<dbReference type="Proteomes" id="UP000002051">
    <property type="component" value="Chromosome 2"/>
</dbReference>
<dbReference type="AlphaFoldDB" id="A0A072VC85"/>
<dbReference type="EC" id="4.3.1.24" evidence="6"/>
<evidence type="ECO:0000256" key="3">
    <source>
        <dbReference type="ARBA" id="ARBA00005138"/>
    </source>
</evidence>
<dbReference type="SUPFAM" id="SSF48557">
    <property type="entry name" value="L-aspartase-like"/>
    <property type="match status" value="1"/>
</dbReference>
<reference evidence="12 14" key="2">
    <citation type="journal article" date="2014" name="BMC Genomics">
        <title>An improved genome release (version Mt4.0) for the model legume Medicago truncatula.</title>
        <authorList>
            <person name="Tang H."/>
            <person name="Krishnakumar V."/>
            <person name="Bidwell S."/>
            <person name="Rosen B."/>
            <person name="Chan A."/>
            <person name="Zhou S."/>
            <person name="Gentzbittel L."/>
            <person name="Childs K.L."/>
            <person name="Yandell M."/>
            <person name="Gundlach H."/>
            <person name="Mayer K.F."/>
            <person name="Schwartz D.C."/>
            <person name="Town C.D."/>
        </authorList>
    </citation>
    <scope>GENOME REANNOTATION</scope>
    <source>
        <strain evidence="12">A17</strain>
        <strain evidence="13 14">cv. Jemalong A17</strain>
    </source>
</reference>
<proteinExistence type="inferred from homology"/>
<reference evidence="13" key="3">
    <citation type="submission" date="2015-04" db="UniProtKB">
        <authorList>
            <consortium name="EnsemblPlants"/>
        </authorList>
    </citation>
    <scope>IDENTIFICATION</scope>
    <source>
        <strain evidence="13">cv. Jemalong A17</strain>
    </source>
</reference>
<dbReference type="InterPro" id="IPR008948">
    <property type="entry name" value="L-Aspartase-like"/>
</dbReference>
<reference evidence="12 14" key="1">
    <citation type="journal article" date="2011" name="Nature">
        <title>The Medicago genome provides insight into the evolution of rhizobial symbioses.</title>
        <authorList>
            <person name="Young N.D."/>
            <person name="Debelle F."/>
            <person name="Oldroyd G.E."/>
            <person name="Geurts R."/>
            <person name="Cannon S.B."/>
            <person name="Udvardi M.K."/>
            <person name="Benedito V.A."/>
            <person name="Mayer K.F."/>
            <person name="Gouzy J."/>
            <person name="Schoof H."/>
            <person name="Van de Peer Y."/>
            <person name="Proost S."/>
            <person name="Cook D.R."/>
            <person name="Meyers B.C."/>
            <person name="Spannagl M."/>
            <person name="Cheung F."/>
            <person name="De Mita S."/>
            <person name="Krishnakumar V."/>
            <person name="Gundlach H."/>
            <person name="Zhou S."/>
            <person name="Mudge J."/>
            <person name="Bharti A.K."/>
            <person name="Murray J.D."/>
            <person name="Naoumkina M.A."/>
            <person name="Rosen B."/>
            <person name="Silverstein K.A."/>
            <person name="Tang H."/>
            <person name="Rombauts S."/>
            <person name="Zhao P.X."/>
            <person name="Zhou P."/>
            <person name="Barbe V."/>
            <person name="Bardou P."/>
            <person name="Bechner M."/>
            <person name="Bellec A."/>
            <person name="Berger A."/>
            <person name="Berges H."/>
            <person name="Bidwell S."/>
            <person name="Bisseling T."/>
            <person name="Choisne N."/>
            <person name="Couloux A."/>
            <person name="Denny R."/>
            <person name="Deshpande S."/>
            <person name="Dai X."/>
            <person name="Doyle J.J."/>
            <person name="Dudez A.M."/>
            <person name="Farmer A.D."/>
            <person name="Fouteau S."/>
            <person name="Franken C."/>
            <person name="Gibelin C."/>
            <person name="Gish J."/>
            <person name="Goldstein S."/>
            <person name="Gonzalez A.J."/>
            <person name="Green P.J."/>
            <person name="Hallab A."/>
            <person name="Hartog M."/>
            <person name="Hua A."/>
            <person name="Humphray S.J."/>
            <person name="Jeong D.H."/>
            <person name="Jing Y."/>
            <person name="Jocker A."/>
            <person name="Kenton S.M."/>
            <person name="Kim D.J."/>
            <person name="Klee K."/>
            <person name="Lai H."/>
            <person name="Lang C."/>
            <person name="Lin S."/>
            <person name="Macmil S.L."/>
            <person name="Magdelenat G."/>
            <person name="Matthews L."/>
            <person name="McCorrison J."/>
            <person name="Monaghan E.L."/>
            <person name="Mun J.H."/>
            <person name="Najar F.Z."/>
            <person name="Nicholson C."/>
            <person name="Noirot C."/>
            <person name="O'Bleness M."/>
            <person name="Paule C.R."/>
            <person name="Poulain J."/>
            <person name="Prion F."/>
            <person name="Qin B."/>
            <person name="Qu C."/>
            <person name="Retzel E.F."/>
            <person name="Riddle C."/>
            <person name="Sallet E."/>
            <person name="Samain S."/>
            <person name="Samson N."/>
            <person name="Sanders I."/>
            <person name="Saurat O."/>
            <person name="Scarpelli C."/>
            <person name="Schiex T."/>
            <person name="Segurens B."/>
            <person name="Severin A.J."/>
            <person name="Sherrier D.J."/>
            <person name="Shi R."/>
            <person name="Sims S."/>
            <person name="Singer S.R."/>
            <person name="Sinharoy S."/>
            <person name="Sterck L."/>
            <person name="Viollet A."/>
            <person name="Wang B.B."/>
            <person name="Wang K."/>
            <person name="Wang M."/>
            <person name="Wang X."/>
            <person name="Warfsmann J."/>
            <person name="Weissenbach J."/>
            <person name="White D.D."/>
            <person name="White J.D."/>
            <person name="Wiley G.B."/>
            <person name="Wincker P."/>
            <person name="Xing Y."/>
            <person name="Yang L."/>
            <person name="Yao Z."/>
            <person name="Ying F."/>
            <person name="Zhai J."/>
            <person name="Zhou L."/>
            <person name="Zuber A."/>
            <person name="Denarie J."/>
            <person name="Dixon R.A."/>
            <person name="May G.D."/>
            <person name="Schwartz D.C."/>
            <person name="Rogers J."/>
            <person name="Quetier F."/>
            <person name="Town C.D."/>
            <person name="Roe B.A."/>
        </authorList>
    </citation>
    <scope>NUCLEOTIDE SEQUENCE [LARGE SCALE GENOMIC DNA]</scope>
    <source>
        <strain evidence="12">A17</strain>
        <strain evidence="13 14">cv. Jemalong A17</strain>
    </source>
</reference>
<evidence type="ECO:0000256" key="6">
    <source>
        <dbReference type="ARBA" id="ARBA00012139"/>
    </source>
</evidence>
<evidence type="ECO:0000256" key="1">
    <source>
        <dbReference type="ARBA" id="ARBA00002235"/>
    </source>
</evidence>
<keyword evidence="9" id="KW-0585">Phenylalanine catabolism</keyword>
<evidence type="ECO:0000256" key="4">
    <source>
        <dbReference type="ARBA" id="ARBA00007238"/>
    </source>
</evidence>
<sequence>MARKILNVGVSVEIHHYMYCEKDLLKMVDCEYAFTYIDDPCNDTYHANIEATFEEELKRVFPKDVKSTRIAFEKGILANPNKIKECRLYPLYKFVREELWTEFLTGEKVKSPGEDFDKRMSTRRYGMRGPMISNGMHKQTPLRGPAPQNPTAPRVIRVPNLNYGSSASTQPPIHGVYPYSRISKALMHV</sequence>
<evidence type="ECO:0000256" key="7">
    <source>
        <dbReference type="ARBA" id="ARBA00022490"/>
    </source>
</evidence>
<evidence type="ECO:0000256" key="9">
    <source>
        <dbReference type="ARBA" id="ARBA00023232"/>
    </source>
</evidence>
<dbReference type="EnsemblPlants" id="KEH39357">
    <property type="protein sequence ID" value="KEH39357"/>
    <property type="gene ID" value="MTR_2g095010"/>
</dbReference>
<organism evidence="12 14">
    <name type="scientific">Medicago truncatula</name>
    <name type="common">Barrel medic</name>
    <name type="synonym">Medicago tribuloides</name>
    <dbReference type="NCBI Taxonomy" id="3880"/>
    <lineage>
        <taxon>Eukaryota</taxon>
        <taxon>Viridiplantae</taxon>
        <taxon>Streptophyta</taxon>
        <taxon>Embryophyta</taxon>
        <taxon>Tracheophyta</taxon>
        <taxon>Spermatophyta</taxon>
        <taxon>Magnoliopsida</taxon>
        <taxon>eudicotyledons</taxon>
        <taxon>Gunneridae</taxon>
        <taxon>Pentapetalae</taxon>
        <taxon>rosids</taxon>
        <taxon>fabids</taxon>
        <taxon>Fabales</taxon>
        <taxon>Fabaceae</taxon>
        <taxon>Papilionoideae</taxon>
        <taxon>50 kb inversion clade</taxon>
        <taxon>NPAAA clade</taxon>
        <taxon>Hologalegina</taxon>
        <taxon>IRL clade</taxon>
        <taxon>Trifolieae</taxon>
        <taxon>Medicago</taxon>
    </lineage>
</organism>
<accession>A0A072VC85</accession>
<comment type="pathway">
    <text evidence="3">Phenylpropanoid metabolism; trans-cinnamate biosynthesis; trans-cinnamate from L-phenylalanine: step 1/1.</text>
</comment>
<dbReference type="Gene3D" id="1.20.200.10">
    <property type="entry name" value="Fumarase/aspartase (Central domain)"/>
    <property type="match status" value="1"/>
</dbReference>